<evidence type="ECO:0000313" key="2">
    <source>
        <dbReference type="Proteomes" id="UP000316093"/>
    </source>
</evidence>
<reference evidence="1 2" key="1">
    <citation type="submission" date="2019-06" db="EMBL/GenBank/DDBJ databases">
        <title>A complete genome sequence for Luteibacter pinisoli MAH-14.</title>
        <authorList>
            <person name="Baltrus D.A."/>
        </authorList>
    </citation>
    <scope>NUCLEOTIDE SEQUENCE [LARGE SCALE GENOMIC DNA]</scope>
    <source>
        <strain evidence="1 2">MAH-14</strain>
    </source>
</reference>
<proteinExistence type="predicted"/>
<keyword evidence="2" id="KW-1185">Reference proteome</keyword>
<dbReference type="Proteomes" id="UP000316093">
    <property type="component" value="Chromosome"/>
</dbReference>
<dbReference type="EMBL" id="CP041046">
    <property type="protein sequence ID" value="QDE39876.1"/>
    <property type="molecule type" value="Genomic_DNA"/>
</dbReference>
<dbReference type="RefSeq" id="WP_139983036.1">
    <property type="nucleotide sequence ID" value="NZ_CP041046.1"/>
</dbReference>
<name>A0A4Y5Z4L6_9GAMM</name>
<protein>
    <submittedName>
        <fullName evidence="1">Uncharacterized protein</fullName>
    </submittedName>
</protein>
<dbReference type="InterPro" id="IPR054257">
    <property type="entry name" value="DUF6988"/>
</dbReference>
<gene>
    <name evidence="1" type="ORF">FIV34_11970</name>
</gene>
<dbReference type="KEGG" id="lpy:FIV34_11970"/>
<organism evidence="1 2">
    <name type="scientific">Luteibacter pinisoli</name>
    <dbReference type="NCBI Taxonomy" id="2589080"/>
    <lineage>
        <taxon>Bacteria</taxon>
        <taxon>Pseudomonadati</taxon>
        <taxon>Pseudomonadota</taxon>
        <taxon>Gammaproteobacteria</taxon>
        <taxon>Lysobacterales</taxon>
        <taxon>Rhodanobacteraceae</taxon>
        <taxon>Luteibacter</taxon>
    </lineage>
</organism>
<dbReference type="OrthoDB" id="6058394at2"/>
<dbReference type="Pfam" id="PF22491">
    <property type="entry name" value="DUF6988"/>
    <property type="match status" value="1"/>
</dbReference>
<accession>A0A4Y5Z4L6</accession>
<evidence type="ECO:0000313" key="1">
    <source>
        <dbReference type="EMBL" id="QDE39876.1"/>
    </source>
</evidence>
<sequence length="206" mass="22539">METTDRINEGASVLSDVLDATDRFAAVVLSIVDRVPFDDTDRAKLTMAFLGIAHEHWSAHRGLMASGLFHPAIALLRLQFEVTLKGFWVTHAAPDRWIETMGTVRLRQSDGRAFEPDVPGIGELLKDLERTAPPPAVALLSLFKSIAWRELNSFVHGGALALSNLIHPMPEAFLVQILRNANGVWGVGMMLAASHLQDKGQTHSTG</sequence>
<dbReference type="AlphaFoldDB" id="A0A4Y5Z4L6"/>